<dbReference type="Proteomes" id="UP000240653">
    <property type="component" value="Unassembled WGS sequence"/>
</dbReference>
<comment type="caution">
    <text evidence="2">The sequence shown here is derived from an EMBL/GenBank/DDBJ whole genome shotgun (WGS) entry which is preliminary data.</text>
</comment>
<sequence>MTKLVGISGSLRRGSYNSALLCAAVPMAPSGVEFVASTIHGIPLYDGDVEASEGIPPAVAQLKELVATADGVILFTPEYNNSLPGVFKNAIDWLSRPSSDIKRVFGGRPFAVLGASPGGFGTILSQNAWLSVLRTLGTEPWFGGRMLVARASTVFDENGNLTDEKVAQQLQAFISGFAEFAAAHRRA</sequence>
<name>A0A2P7RZN8_9HYPH</name>
<dbReference type="InterPro" id="IPR005025">
    <property type="entry name" value="FMN_Rdtase-like_dom"/>
</dbReference>
<dbReference type="GO" id="GO:0010181">
    <property type="term" value="F:FMN binding"/>
    <property type="evidence" value="ECO:0007669"/>
    <property type="project" value="TreeGrafter"/>
</dbReference>
<dbReference type="InterPro" id="IPR029039">
    <property type="entry name" value="Flavoprotein-like_sf"/>
</dbReference>
<dbReference type="AlphaFoldDB" id="A0A2P7RZN8"/>
<organism evidence="2 3">
    <name type="scientific">Pseudaminobacter soli</name>
    <name type="common">ex Li et al. 2025</name>
    <dbReference type="NCBI Taxonomy" id="1295366"/>
    <lineage>
        <taxon>Bacteria</taxon>
        <taxon>Pseudomonadati</taxon>
        <taxon>Pseudomonadota</taxon>
        <taxon>Alphaproteobacteria</taxon>
        <taxon>Hyphomicrobiales</taxon>
        <taxon>Phyllobacteriaceae</taxon>
        <taxon>Pseudaminobacter</taxon>
    </lineage>
</organism>
<evidence type="ECO:0000313" key="2">
    <source>
        <dbReference type="EMBL" id="PSJ55636.1"/>
    </source>
</evidence>
<accession>A0A2P7RZN8</accession>
<dbReference type="OrthoDB" id="9812295at2"/>
<evidence type="ECO:0000259" key="1">
    <source>
        <dbReference type="Pfam" id="PF03358"/>
    </source>
</evidence>
<evidence type="ECO:0000313" key="3">
    <source>
        <dbReference type="Proteomes" id="UP000240653"/>
    </source>
</evidence>
<dbReference type="RefSeq" id="WP_106727040.1">
    <property type="nucleotide sequence ID" value="NZ_PXYL01000023.1"/>
</dbReference>
<dbReference type="Gene3D" id="3.40.50.360">
    <property type="match status" value="1"/>
</dbReference>
<dbReference type="GO" id="GO:0016491">
    <property type="term" value="F:oxidoreductase activity"/>
    <property type="evidence" value="ECO:0007669"/>
    <property type="project" value="InterPro"/>
</dbReference>
<reference evidence="2 3" key="1">
    <citation type="submission" date="2018-03" db="EMBL/GenBank/DDBJ databases">
        <title>The draft genome of Mesorhizobium soli JCM 19897.</title>
        <authorList>
            <person name="Li L."/>
            <person name="Liu L."/>
            <person name="Liang L."/>
            <person name="Wang T."/>
            <person name="Zhang X."/>
        </authorList>
    </citation>
    <scope>NUCLEOTIDE SEQUENCE [LARGE SCALE GENOMIC DNA]</scope>
    <source>
        <strain evidence="2 3">JCM 19897</strain>
    </source>
</reference>
<keyword evidence="3" id="KW-1185">Reference proteome</keyword>
<feature type="domain" description="NADPH-dependent FMN reductase-like" evidence="1">
    <location>
        <begin position="2"/>
        <end position="138"/>
    </location>
</feature>
<protein>
    <submittedName>
        <fullName evidence="2">NADPH-dependent FMN reductase</fullName>
    </submittedName>
</protein>
<dbReference type="GO" id="GO:0005829">
    <property type="term" value="C:cytosol"/>
    <property type="evidence" value="ECO:0007669"/>
    <property type="project" value="TreeGrafter"/>
</dbReference>
<dbReference type="SUPFAM" id="SSF52218">
    <property type="entry name" value="Flavoproteins"/>
    <property type="match status" value="1"/>
</dbReference>
<dbReference type="PANTHER" id="PTHR30543">
    <property type="entry name" value="CHROMATE REDUCTASE"/>
    <property type="match status" value="1"/>
</dbReference>
<proteinExistence type="predicted"/>
<dbReference type="InterPro" id="IPR050712">
    <property type="entry name" value="NAD(P)H-dep_reductase"/>
</dbReference>
<dbReference type="PANTHER" id="PTHR30543:SF21">
    <property type="entry name" value="NAD(P)H-DEPENDENT FMN REDUCTASE LOT6"/>
    <property type="match status" value="1"/>
</dbReference>
<gene>
    <name evidence="2" type="ORF">C7I85_26680</name>
</gene>
<dbReference type="EMBL" id="PXYL01000023">
    <property type="protein sequence ID" value="PSJ55636.1"/>
    <property type="molecule type" value="Genomic_DNA"/>
</dbReference>
<dbReference type="Pfam" id="PF03358">
    <property type="entry name" value="FMN_red"/>
    <property type="match status" value="1"/>
</dbReference>